<keyword evidence="7" id="KW-1185">Reference proteome</keyword>
<feature type="transmembrane region" description="Helical" evidence="4">
    <location>
        <begin position="472"/>
        <end position="489"/>
    </location>
</feature>
<sequence length="793" mass="80994">MRTRSAKPFSSLVPGARPADRLRERLPEAGFPRGVGVASAAGLVAAFLVACFCALGFGTLPVFDGGAPSVPPGAVAAQRRDAETLAKAVATSATATAHDLRLAAGAPAFDDPDDNHLLNALGAVYPSWRGVALIDGASRALRAAHGEPVALDSLSGVDLGRLTVRPAARPGDVPLVLSAVPLDGARTGQVLVVSTALRLATPSPPRHLRLVTTGGTVLGSTGADVPAEVRPLLDTAGRTPGSGVLTGAVSPGPNPTAPVVAYAPVSTGATAGGLGLAVVTLTWLPADPPPSPWPPVIAAAALLTLAAGGTLLLRRGLVAPIRRLRTDALAVASGDHVARVRQSRLAEVRRTAAALESCHRQLHGNAGAATSAGLPARLPTNLGTAPADHDAPAEVSAHVTTRRSVLAQLPADPGSTPPPTHQNTRVPAAAAKNLRRGVPARLFGNAPSPTHRTTQAPDPAPKTLRRGIPARLLVGLVTVALLGWSAAIFCTLGQQSADVPAALVAEQGLRLDRSADALRSSLTGSLAELRAAARLSNEAQPMVDRLSADPAFRSVYVVDTAGTVQQRAGREPLRDGPPPPGDGLRQHNTSGRVPVVYAYAGLADQHTLVGELDVTRLAAPLQAAGSRVRVVDDGDRTIADTRGYLAFDRLGDPALLAATAAARTGQAPGPTQVTARLFARTGTAASLDWVVVAEQPAGGDGSGREGARAAALVTAVLALLLFGWHELVVVRPLRRVAAAAELVAAGGAAEPGYPQRQDEIGTVASCVELCRLKLHKGQVVEETPEPVLAGSRS</sequence>
<evidence type="ECO:0000313" key="6">
    <source>
        <dbReference type="EMBL" id="MEA5366729.1"/>
    </source>
</evidence>
<feature type="region of interest" description="Disordered" evidence="3">
    <location>
        <begin position="565"/>
        <end position="589"/>
    </location>
</feature>
<evidence type="ECO:0000313" key="7">
    <source>
        <dbReference type="Proteomes" id="UP001304298"/>
    </source>
</evidence>
<feature type="domain" description="HAMP" evidence="5">
    <location>
        <begin position="315"/>
        <end position="367"/>
    </location>
</feature>
<gene>
    <name evidence="6" type="ORF">VA596_44860</name>
</gene>
<feature type="region of interest" description="Disordered" evidence="3">
    <location>
        <begin position="369"/>
        <end position="389"/>
    </location>
</feature>
<accession>A0ABU5RMH2</accession>
<feature type="transmembrane region" description="Helical" evidence="4">
    <location>
        <begin position="296"/>
        <end position="313"/>
    </location>
</feature>
<reference evidence="6 7" key="1">
    <citation type="submission" date="2023-12" db="EMBL/GenBank/DDBJ databases">
        <title>Amycolatopsis sp. V23-08.</title>
        <authorList>
            <person name="Somphong A."/>
        </authorList>
    </citation>
    <scope>NUCLEOTIDE SEQUENCE [LARGE SCALE GENOMIC DNA]</scope>
    <source>
        <strain evidence="6 7">V23-08</strain>
    </source>
</reference>
<name>A0ABU5RMH2_9PSEU</name>
<dbReference type="SMART" id="SM00304">
    <property type="entry name" value="HAMP"/>
    <property type="match status" value="2"/>
</dbReference>
<dbReference type="Proteomes" id="UP001304298">
    <property type="component" value="Unassembled WGS sequence"/>
</dbReference>
<dbReference type="Pfam" id="PF00672">
    <property type="entry name" value="HAMP"/>
    <property type="match status" value="2"/>
</dbReference>
<dbReference type="InterPro" id="IPR003660">
    <property type="entry name" value="HAMP_dom"/>
</dbReference>
<dbReference type="RefSeq" id="WP_323336164.1">
    <property type="nucleotide sequence ID" value="NZ_JAYFSI010000017.1"/>
</dbReference>
<feature type="region of interest" description="Disordered" evidence="3">
    <location>
        <begin position="443"/>
        <end position="462"/>
    </location>
</feature>
<feature type="transmembrane region" description="Helical" evidence="4">
    <location>
        <begin position="259"/>
        <end position="284"/>
    </location>
</feature>
<comment type="caution">
    <text evidence="6">The sequence shown here is derived from an EMBL/GenBank/DDBJ whole genome shotgun (WGS) entry which is preliminary data.</text>
</comment>
<evidence type="ECO:0000259" key="5">
    <source>
        <dbReference type="PROSITE" id="PS50885"/>
    </source>
</evidence>
<dbReference type="Gene3D" id="6.10.340.10">
    <property type="match status" value="2"/>
</dbReference>
<proteinExistence type="predicted"/>
<organism evidence="6 7">
    <name type="scientific">Amycolatopsis heterodermiae</name>
    <dbReference type="NCBI Taxonomy" id="3110235"/>
    <lineage>
        <taxon>Bacteria</taxon>
        <taxon>Bacillati</taxon>
        <taxon>Actinomycetota</taxon>
        <taxon>Actinomycetes</taxon>
        <taxon>Pseudonocardiales</taxon>
        <taxon>Pseudonocardiaceae</taxon>
        <taxon>Amycolatopsis</taxon>
    </lineage>
</organism>
<keyword evidence="4" id="KW-0472">Membrane</keyword>
<evidence type="ECO:0000256" key="1">
    <source>
        <dbReference type="ARBA" id="ARBA00022692"/>
    </source>
</evidence>
<evidence type="ECO:0000256" key="4">
    <source>
        <dbReference type="SAM" id="Phobius"/>
    </source>
</evidence>
<keyword evidence="1 4" id="KW-0812">Transmembrane</keyword>
<keyword evidence="2 4" id="KW-1133">Transmembrane helix</keyword>
<evidence type="ECO:0000256" key="2">
    <source>
        <dbReference type="ARBA" id="ARBA00022989"/>
    </source>
</evidence>
<dbReference type="PROSITE" id="PS50885">
    <property type="entry name" value="HAMP"/>
    <property type="match status" value="1"/>
</dbReference>
<feature type="compositionally biased region" description="Polar residues" evidence="3">
    <location>
        <begin position="447"/>
        <end position="456"/>
    </location>
</feature>
<protein>
    <submittedName>
        <fullName evidence="6">HAMP domain-containing protein</fullName>
    </submittedName>
</protein>
<evidence type="ECO:0000256" key="3">
    <source>
        <dbReference type="SAM" id="MobiDB-lite"/>
    </source>
</evidence>
<dbReference type="EMBL" id="JAYFSI010000017">
    <property type="protein sequence ID" value="MEA5366729.1"/>
    <property type="molecule type" value="Genomic_DNA"/>
</dbReference>
<feature type="transmembrane region" description="Helical" evidence="4">
    <location>
        <begin position="35"/>
        <end position="57"/>
    </location>
</feature>